<accession>A0A074WA89</accession>
<evidence type="ECO:0000313" key="2">
    <source>
        <dbReference type="Proteomes" id="UP000030672"/>
    </source>
</evidence>
<keyword evidence="2" id="KW-1185">Reference proteome</keyword>
<dbReference type="RefSeq" id="XP_040876459.1">
    <property type="nucleotide sequence ID" value="XM_041025220.1"/>
</dbReference>
<proteinExistence type="predicted"/>
<reference evidence="1 2" key="1">
    <citation type="journal article" date="2014" name="BMC Genomics">
        <title>Genome sequencing of four Aureobasidium pullulans varieties: biotechnological potential, stress tolerance, and description of new species.</title>
        <authorList>
            <person name="Gostin Ar C."/>
            <person name="Ohm R.A."/>
            <person name="Kogej T."/>
            <person name="Sonjak S."/>
            <person name="Turk M."/>
            <person name="Zajc J."/>
            <person name="Zalar P."/>
            <person name="Grube M."/>
            <person name="Sun H."/>
            <person name="Han J."/>
            <person name="Sharma A."/>
            <person name="Chiniquy J."/>
            <person name="Ngan C.Y."/>
            <person name="Lipzen A."/>
            <person name="Barry K."/>
            <person name="Grigoriev I.V."/>
            <person name="Gunde-Cimerman N."/>
        </authorList>
    </citation>
    <scope>NUCLEOTIDE SEQUENCE [LARGE SCALE GENOMIC DNA]</scope>
    <source>
        <strain evidence="1 2">CBS 110374</strain>
    </source>
</reference>
<sequence>MASVTSTGLLDIPPEIRLMIYAQLFRTTSDTLEEREQRLSHPLVAVCRQLRHESRPVLMSGFQLSLSAFAGKRHFNFYHLDISNQLMFRHLVTTKRKVWAYLPGYLHSWFDFCKTGMVDLVPMCGQIHIWSCYRNIGVTITPRKNTIRMSDPDGRTIEGLDDLASDKIGPSVSVTNWLLKRQLHKALINWKLLCSTSPISVDVVNQIAQQLEHIVVRAARCDRVETNIGLYRNHRYFLKAGVPYAELRQMALADLEMIWAHHR</sequence>
<dbReference type="Proteomes" id="UP000030672">
    <property type="component" value="Unassembled WGS sequence"/>
</dbReference>
<dbReference type="EMBL" id="KL584848">
    <property type="protein sequence ID" value="KEQ59436.1"/>
    <property type="molecule type" value="Genomic_DNA"/>
</dbReference>
<organism evidence="1 2">
    <name type="scientific">Aureobasidium melanogenum (strain CBS 110374)</name>
    <name type="common">Aureobasidium pullulans var. melanogenum</name>
    <dbReference type="NCBI Taxonomy" id="1043003"/>
    <lineage>
        <taxon>Eukaryota</taxon>
        <taxon>Fungi</taxon>
        <taxon>Dikarya</taxon>
        <taxon>Ascomycota</taxon>
        <taxon>Pezizomycotina</taxon>
        <taxon>Dothideomycetes</taxon>
        <taxon>Dothideomycetidae</taxon>
        <taxon>Dothideales</taxon>
        <taxon>Saccotheciaceae</taxon>
        <taxon>Aureobasidium</taxon>
    </lineage>
</organism>
<dbReference type="HOGENOM" id="CLU_973139_0_0_1"/>
<protein>
    <recommendedName>
        <fullName evidence="3">F-box domain-containing protein</fullName>
    </recommendedName>
</protein>
<name>A0A074WA89_AURM1</name>
<evidence type="ECO:0008006" key="3">
    <source>
        <dbReference type="Google" id="ProtNLM"/>
    </source>
</evidence>
<dbReference type="GeneID" id="63918593"/>
<gene>
    <name evidence="1" type="ORF">M437DRAFT_69119</name>
</gene>
<evidence type="ECO:0000313" key="1">
    <source>
        <dbReference type="EMBL" id="KEQ59436.1"/>
    </source>
</evidence>
<dbReference type="AlphaFoldDB" id="A0A074WA89"/>